<accession>A0A0M0FZ51</accession>
<feature type="transmembrane region" description="Helical" evidence="7">
    <location>
        <begin position="343"/>
        <end position="368"/>
    </location>
</feature>
<dbReference type="Proteomes" id="UP000037405">
    <property type="component" value="Unassembled WGS sequence"/>
</dbReference>
<keyword evidence="3" id="KW-1003">Cell membrane</keyword>
<proteinExistence type="predicted"/>
<feature type="transmembrane region" description="Helical" evidence="7">
    <location>
        <begin position="12"/>
        <end position="31"/>
    </location>
</feature>
<dbReference type="Gene3D" id="1.20.1250.20">
    <property type="entry name" value="MFS general substrate transporter like domains"/>
    <property type="match status" value="1"/>
</dbReference>
<keyword evidence="6 7" id="KW-0472">Membrane</keyword>
<dbReference type="InterPro" id="IPR020846">
    <property type="entry name" value="MFS_dom"/>
</dbReference>
<feature type="transmembrane region" description="Helical" evidence="7">
    <location>
        <begin position="308"/>
        <end position="331"/>
    </location>
</feature>
<feature type="transmembrane region" description="Helical" evidence="7">
    <location>
        <begin position="97"/>
        <end position="125"/>
    </location>
</feature>
<keyword evidence="5 7" id="KW-1133">Transmembrane helix</keyword>
<evidence type="ECO:0000256" key="5">
    <source>
        <dbReference type="ARBA" id="ARBA00022989"/>
    </source>
</evidence>
<sequence>MTSANHQSPIIIVALITALSLLGDSMLYIVLPIYWKKAGLDSIWQVGLLLSVNRFIRLPFNPIVGWLYQRITLRTGLMIAVILGTVTTIGYGLAQGFIAWLILRALWGIAWSFFRIGGLSTVVFYSKDQSRGQSMGLYNGLHRTGSLAGMLLGGLLVPFIGLQPVAIGFGCITLIGLPLILFALKSGASGESDHSSRTPRVSFSRHTLLIIISGFIVTMLFQGVFASTISSLLEHLYGVEITIFGLLLSVAFYSGLLQSLRWIWEPYLASRFGHWSDGRSGRLPILIVSLAGTALIFGLMSVPMSIGLWTVLAIAAMVGATALTTLTDALASDAAKNSNVVSFLTLYSICQDVGAAFGPFLGYLLIGLHYGFSALYWGGSLIFAVLTVIWLIIYRRQQRVGAMNSRGMEL</sequence>
<feature type="transmembrane region" description="Helical" evidence="7">
    <location>
        <begin position="137"/>
        <end position="160"/>
    </location>
</feature>
<dbReference type="InterPro" id="IPR036259">
    <property type="entry name" value="MFS_trans_sf"/>
</dbReference>
<evidence type="ECO:0000259" key="8">
    <source>
        <dbReference type="PROSITE" id="PS50850"/>
    </source>
</evidence>
<evidence type="ECO:0000313" key="10">
    <source>
        <dbReference type="Proteomes" id="UP000037405"/>
    </source>
</evidence>
<dbReference type="SUPFAM" id="SSF103473">
    <property type="entry name" value="MFS general substrate transporter"/>
    <property type="match status" value="1"/>
</dbReference>
<dbReference type="InterPro" id="IPR011701">
    <property type="entry name" value="MFS"/>
</dbReference>
<feature type="transmembrane region" description="Helical" evidence="7">
    <location>
        <begin position="283"/>
        <end position="302"/>
    </location>
</feature>
<feature type="transmembrane region" description="Helical" evidence="7">
    <location>
        <begin position="374"/>
        <end position="394"/>
    </location>
</feature>
<dbReference type="PATRIC" id="fig|189381.12.peg.3188"/>
<evidence type="ECO:0000256" key="3">
    <source>
        <dbReference type="ARBA" id="ARBA00022475"/>
    </source>
</evidence>
<dbReference type="GO" id="GO:0022857">
    <property type="term" value="F:transmembrane transporter activity"/>
    <property type="evidence" value="ECO:0007669"/>
    <property type="project" value="InterPro"/>
</dbReference>
<dbReference type="Pfam" id="PF07690">
    <property type="entry name" value="MFS_1"/>
    <property type="match status" value="1"/>
</dbReference>
<name>A0A0M0FZ51_9BACI</name>
<dbReference type="PANTHER" id="PTHR43414">
    <property type="entry name" value="MULTIDRUG RESISTANCE PROTEIN MDTG"/>
    <property type="match status" value="1"/>
</dbReference>
<dbReference type="GO" id="GO:0005886">
    <property type="term" value="C:plasma membrane"/>
    <property type="evidence" value="ECO:0007669"/>
    <property type="project" value="UniProtKB-SubCell"/>
</dbReference>
<dbReference type="EMBL" id="LGUE01000008">
    <property type="protein sequence ID" value="KON82834.1"/>
    <property type="molecule type" value="Genomic_DNA"/>
</dbReference>
<dbReference type="OrthoDB" id="5338069at2"/>
<dbReference type="PANTHER" id="PTHR43414:SF6">
    <property type="entry name" value="MULTIDRUG RESISTANCE PROTEIN MDTG"/>
    <property type="match status" value="1"/>
</dbReference>
<evidence type="ECO:0000256" key="6">
    <source>
        <dbReference type="ARBA" id="ARBA00023136"/>
    </source>
</evidence>
<evidence type="ECO:0000256" key="7">
    <source>
        <dbReference type="SAM" id="Phobius"/>
    </source>
</evidence>
<evidence type="ECO:0000256" key="4">
    <source>
        <dbReference type="ARBA" id="ARBA00022692"/>
    </source>
</evidence>
<feature type="transmembrane region" description="Helical" evidence="7">
    <location>
        <begin position="72"/>
        <end position="91"/>
    </location>
</feature>
<comment type="caution">
    <text evidence="9">The sequence shown here is derived from an EMBL/GenBank/DDBJ whole genome shotgun (WGS) entry which is preliminary data.</text>
</comment>
<organism evidence="9 10">
    <name type="scientific">Rossellomorea marisflavi</name>
    <dbReference type="NCBI Taxonomy" id="189381"/>
    <lineage>
        <taxon>Bacteria</taxon>
        <taxon>Bacillati</taxon>
        <taxon>Bacillota</taxon>
        <taxon>Bacilli</taxon>
        <taxon>Bacillales</taxon>
        <taxon>Bacillaceae</taxon>
        <taxon>Rossellomorea</taxon>
    </lineage>
</organism>
<feature type="transmembrane region" description="Helical" evidence="7">
    <location>
        <begin position="241"/>
        <end position="263"/>
    </location>
</feature>
<keyword evidence="10" id="KW-1185">Reference proteome</keyword>
<keyword evidence="2" id="KW-0813">Transport</keyword>
<feature type="transmembrane region" description="Helical" evidence="7">
    <location>
        <begin position="208"/>
        <end position="229"/>
    </location>
</feature>
<comment type="subcellular location">
    <subcellularLocation>
        <location evidence="1">Cell membrane</location>
        <topology evidence="1">Multi-pass membrane protein</topology>
    </subcellularLocation>
</comment>
<feature type="domain" description="Major facilitator superfamily (MFS) profile" evidence="8">
    <location>
        <begin position="9"/>
        <end position="397"/>
    </location>
</feature>
<dbReference type="AlphaFoldDB" id="A0A0M0FZ51"/>
<feature type="transmembrane region" description="Helical" evidence="7">
    <location>
        <begin position="166"/>
        <end position="187"/>
    </location>
</feature>
<reference evidence="10" key="1">
    <citation type="submission" date="2015-07" db="EMBL/GenBank/DDBJ databases">
        <title>Fjat-14235 jcm11544.</title>
        <authorList>
            <person name="Liu B."/>
            <person name="Wang J."/>
            <person name="Zhu Y."/>
            <person name="Liu G."/>
            <person name="Chen Q."/>
            <person name="Chen Z."/>
            <person name="Lan J."/>
            <person name="Che J."/>
            <person name="Ge C."/>
            <person name="Shi H."/>
            <person name="Pan Z."/>
            <person name="Liu X."/>
        </authorList>
    </citation>
    <scope>NUCLEOTIDE SEQUENCE [LARGE SCALE GENOMIC DNA]</scope>
    <source>
        <strain evidence="10">JCM 11544</strain>
    </source>
</reference>
<protein>
    <submittedName>
        <fullName evidence="9">MFS transporter</fullName>
    </submittedName>
</protein>
<evidence type="ECO:0000256" key="1">
    <source>
        <dbReference type="ARBA" id="ARBA00004651"/>
    </source>
</evidence>
<dbReference type="PROSITE" id="PS50850">
    <property type="entry name" value="MFS"/>
    <property type="match status" value="1"/>
</dbReference>
<gene>
    <name evidence="9" type="ORF">AF331_18445</name>
</gene>
<keyword evidence="4 7" id="KW-0812">Transmembrane</keyword>
<evidence type="ECO:0000313" key="9">
    <source>
        <dbReference type="EMBL" id="KON82834.1"/>
    </source>
</evidence>
<dbReference type="STRING" id="189381.GCA_900166615_00531"/>
<evidence type="ECO:0000256" key="2">
    <source>
        <dbReference type="ARBA" id="ARBA00022448"/>
    </source>
</evidence>